<dbReference type="Proteomes" id="UP000499080">
    <property type="component" value="Unassembled WGS sequence"/>
</dbReference>
<comment type="caution">
    <text evidence="1">The sequence shown here is derived from an EMBL/GenBank/DDBJ whole genome shotgun (WGS) entry which is preliminary data.</text>
</comment>
<dbReference type="EMBL" id="BGPR01000108">
    <property type="protein sequence ID" value="GBL95087.1"/>
    <property type="molecule type" value="Genomic_DNA"/>
</dbReference>
<dbReference type="OrthoDB" id="9909311at2759"/>
<evidence type="ECO:0000313" key="2">
    <source>
        <dbReference type="Proteomes" id="UP000499080"/>
    </source>
</evidence>
<proteinExistence type="predicted"/>
<dbReference type="AlphaFoldDB" id="A0A4Y2BU02"/>
<organism evidence="1 2">
    <name type="scientific">Araneus ventricosus</name>
    <name type="common">Orbweaver spider</name>
    <name type="synonym">Epeira ventricosa</name>
    <dbReference type="NCBI Taxonomy" id="182803"/>
    <lineage>
        <taxon>Eukaryota</taxon>
        <taxon>Metazoa</taxon>
        <taxon>Ecdysozoa</taxon>
        <taxon>Arthropoda</taxon>
        <taxon>Chelicerata</taxon>
        <taxon>Arachnida</taxon>
        <taxon>Araneae</taxon>
        <taxon>Araneomorphae</taxon>
        <taxon>Entelegynae</taxon>
        <taxon>Araneoidea</taxon>
        <taxon>Araneidae</taxon>
        <taxon>Araneus</taxon>
    </lineage>
</organism>
<reference evidence="1 2" key="1">
    <citation type="journal article" date="2019" name="Sci. Rep.">
        <title>Orb-weaving spider Araneus ventricosus genome elucidates the spidroin gene catalogue.</title>
        <authorList>
            <person name="Kono N."/>
            <person name="Nakamura H."/>
            <person name="Ohtoshi R."/>
            <person name="Moran D.A.P."/>
            <person name="Shinohara A."/>
            <person name="Yoshida Y."/>
            <person name="Fujiwara M."/>
            <person name="Mori M."/>
            <person name="Tomita M."/>
            <person name="Arakawa K."/>
        </authorList>
    </citation>
    <scope>NUCLEOTIDE SEQUENCE [LARGE SCALE GENOMIC DNA]</scope>
</reference>
<protein>
    <submittedName>
        <fullName evidence="1">Uncharacterized protein</fullName>
    </submittedName>
</protein>
<keyword evidence="2" id="KW-1185">Reference proteome</keyword>
<evidence type="ECO:0000313" key="1">
    <source>
        <dbReference type="EMBL" id="GBL95087.1"/>
    </source>
</evidence>
<name>A0A4Y2BU02_ARAVE</name>
<accession>A0A4Y2BU02</accession>
<gene>
    <name evidence="1" type="ORF">AVEN_188827_1</name>
</gene>
<sequence>MTSKLFITDELIEDKLPGANLSHDDEIIPPSFKYAVDSIEKLLTDFFCQKTSEKPFNDFNSVHNAVLNTHRQSARQTPVKDFLN</sequence>